<dbReference type="CDD" id="cd00082">
    <property type="entry name" value="HisKA"/>
    <property type="match status" value="1"/>
</dbReference>
<gene>
    <name evidence="5" type="ORF">N5B56_10110</name>
</gene>
<evidence type="ECO:0000256" key="3">
    <source>
        <dbReference type="ARBA" id="ARBA00022553"/>
    </source>
</evidence>
<dbReference type="EC" id="2.7.13.3" evidence="2"/>
<proteinExistence type="predicted"/>
<dbReference type="PANTHER" id="PTHR45339">
    <property type="entry name" value="HYBRID SIGNAL TRANSDUCTION HISTIDINE KINASE J"/>
    <property type="match status" value="1"/>
</dbReference>
<organism evidence="5 6">
    <name type="scientific">Eubacterium album</name>
    <dbReference type="NCBI Taxonomy" id="2978477"/>
    <lineage>
        <taxon>Bacteria</taxon>
        <taxon>Bacillati</taxon>
        <taxon>Bacillota</taxon>
        <taxon>Clostridia</taxon>
        <taxon>Eubacteriales</taxon>
        <taxon>Eubacteriaceae</taxon>
        <taxon>Eubacterium</taxon>
    </lineage>
</organism>
<dbReference type="SUPFAM" id="SSF47384">
    <property type="entry name" value="Homodimeric domain of signal transducing histidine kinase"/>
    <property type="match status" value="1"/>
</dbReference>
<dbReference type="InterPro" id="IPR003661">
    <property type="entry name" value="HisK_dim/P_dom"/>
</dbReference>
<keyword evidence="3" id="KW-0597">Phosphoprotein</keyword>
<sequence>MQKINEKLKSAEKESQAKTDFLSNMSYEIRTPMNGIIGMLSLAKAHKVNPNLVDEYLNKAENLSQFLLRKYLLPL</sequence>
<dbReference type="Pfam" id="PF00512">
    <property type="entry name" value="HisKA"/>
    <property type="match status" value="1"/>
</dbReference>
<comment type="catalytic activity">
    <reaction evidence="1">
        <text>ATP + protein L-histidine = ADP + protein N-phospho-L-histidine.</text>
        <dbReference type="EC" id="2.7.13.3"/>
    </reaction>
</comment>
<evidence type="ECO:0000313" key="6">
    <source>
        <dbReference type="Proteomes" id="UP001431199"/>
    </source>
</evidence>
<evidence type="ECO:0000313" key="5">
    <source>
        <dbReference type="EMBL" id="MCT7399433.1"/>
    </source>
</evidence>
<evidence type="ECO:0000259" key="4">
    <source>
        <dbReference type="Pfam" id="PF00512"/>
    </source>
</evidence>
<keyword evidence="6" id="KW-1185">Reference proteome</keyword>
<dbReference type="Gene3D" id="1.10.287.130">
    <property type="match status" value="1"/>
</dbReference>
<dbReference type="PANTHER" id="PTHR45339:SF5">
    <property type="entry name" value="HISTIDINE KINASE"/>
    <property type="match status" value="1"/>
</dbReference>
<reference evidence="5" key="1">
    <citation type="submission" date="2022-09" db="EMBL/GenBank/DDBJ databases">
        <title>Eubacterium sp. LFL-14 isolated from human feces.</title>
        <authorList>
            <person name="Liu F."/>
        </authorList>
    </citation>
    <scope>NUCLEOTIDE SEQUENCE</scope>
    <source>
        <strain evidence="5">LFL-14</strain>
    </source>
</reference>
<comment type="caution">
    <text evidence="5">The sequence shown here is derived from an EMBL/GenBank/DDBJ whole genome shotgun (WGS) entry which is preliminary data.</text>
</comment>
<dbReference type="EMBL" id="JAODBU010000009">
    <property type="protein sequence ID" value="MCT7399433.1"/>
    <property type="molecule type" value="Genomic_DNA"/>
</dbReference>
<name>A0ABT2M1M3_9FIRM</name>
<evidence type="ECO:0000256" key="1">
    <source>
        <dbReference type="ARBA" id="ARBA00000085"/>
    </source>
</evidence>
<protein>
    <recommendedName>
        <fullName evidence="2">histidine kinase</fullName>
        <ecNumber evidence="2">2.7.13.3</ecNumber>
    </recommendedName>
</protein>
<dbReference type="Proteomes" id="UP001431199">
    <property type="component" value="Unassembled WGS sequence"/>
</dbReference>
<dbReference type="InterPro" id="IPR036097">
    <property type="entry name" value="HisK_dim/P_sf"/>
</dbReference>
<evidence type="ECO:0000256" key="2">
    <source>
        <dbReference type="ARBA" id="ARBA00012438"/>
    </source>
</evidence>
<dbReference type="RefSeq" id="WP_118565658.1">
    <property type="nucleotide sequence ID" value="NZ_JAODBU010000009.1"/>
</dbReference>
<feature type="domain" description="Signal transduction histidine kinase dimerisation/phosphoacceptor" evidence="4">
    <location>
        <begin position="17"/>
        <end position="62"/>
    </location>
</feature>
<accession>A0ABT2M1M3</accession>